<dbReference type="EMBL" id="JACIEP010000001">
    <property type="protein sequence ID" value="MBB4034225.1"/>
    <property type="molecule type" value="Genomic_DNA"/>
</dbReference>
<evidence type="ECO:0000313" key="3">
    <source>
        <dbReference type="EMBL" id="MBB4034225.1"/>
    </source>
</evidence>
<dbReference type="Proteomes" id="UP000555103">
    <property type="component" value="Unassembled WGS sequence"/>
</dbReference>
<feature type="chain" id="PRO_5032515384" description="Endonuclease/exonuclease/phosphatase domain-containing protein" evidence="1">
    <location>
        <begin position="22"/>
        <end position="343"/>
    </location>
</feature>
<dbReference type="SUPFAM" id="SSF56219">
    <property type="entry name" value="DNase I-like"/>
    <property type="match status" value="1"/>
</dbReference>
<evidence type="ECO:0000259" key="2">
    <source>
        <dbReference type="Pfam" id="PF19580"/>
    </source>
</evidence>
<comment type="caution">
    <text evidence="3">The sequence shown here is derived from an EMBL/GenBank/DDBJ whole genome shotgun (WGS) entry which is preliminary data.</text>
</comment>
<proteinExistence type="predicted"/>
<protein>
    <recommendedName>
        <fullName evidence="2">Endonuclease/exonuclease/phosphatase domain-containing protein</fullName>
    </recommendedName>
</protein>
<feature type="signal peptide" evidence="1">
    <location>
        <begin position="1"/>
        <end position="21"/>
    </location>
</feature>
<gene>
    <name evidence="3" type="ORF">GGR21_000110</name>
</gene>
<dbReference type="GO" id="GO:0003824">
    <property type="term" value="F:catalytic activity"/>
    <property type="evidence" value="ECO:0007669"/>
    <property type="project" value="InterPro"/>
</dbReference>
<evidence type="ECO:0000313" key="4">
    <source>
        <dbReference type="Proteomes" id="UP000555103"/>
    </source>
</evidence>
<dbReference type="PANTHER" id="PTHR42834:SF1">
    <property type="entry name" value="ENDONUCLEASE_EXONUCLEASE_PHOSPHATASE FAMILY PROTEIN (AFU_ORTHOLOGUE AFUA_3G09210)"/>
    <property type="match status" value="1"/>
</dbReference>
<keyword evidence="1" id="KW-0732">Signal</keyword>
<reference evidence="3 4" key="1">
    <citation type="submission" date="2020-08" db="EMBL/GenBank/DDBJ databases">
        <title>Genomic Encyclopedia of Type Strains, Phase IV (KMG-IV): sequencing the most valuable type-strain genomes for metagenomic binning, comparative biology and taxonomic classification.</title>
        <authorList>
            <person name="Goeker M."/>
        </authorList>
    </citation>
    <scope>NUCLEOTIDE SEQUENCE [LARGE SCALE GENOMIC DNA]</scope>
    <source>
        <strain evidence="3 4">DSM 104969</strain>
    </source>
</reference>
<accession>A0A840CMK0</accession>
<keyword evidence="4" id="KW-1185">Reference proteome</keyword>
<feature type="domain" description="Endonuclease/exonuclease/phosphatase" evidence="2">
    <location>
        <begin position="27"/>
        <end position="343"/>
    </location>
</feature>
<dbReference type="InterPro" id="IPR005135">
    <property type="entry name" value="Endo/exonuclease/phosphatase"/>
</dbReference>
<dbReference type="AlphaFoldDB" id="A0A840CMK0"/>
<dbReference type="PANTHER" id="PTHR42834">
    <property type="entry name" value="ENDONUCLEASE/EXONUCLEASE/PHOSPHATASE FAMILY PROTEIN (AFU_ORTHOLOGUE AFUA_3G09210)"/>
    <property type="match status" value="1"/>
</dbReference>
<dbReference type="Gene3D" id="3.60.10.10">
    <property type="entry name" value="Endonuclease/exonuclease/phosphatase"/>
    <property type="match status" value="1"/>
</dbReference>
<name>A0A840CMK0_9BACT</name>
<dbReference type="Pfam" id="PF19580">
    <property type="entry name" value="Exo_endo_phos_3"/>
    <property type="match status" value="1"/>
</dbReference>
<sequence>MKKNFIIFVFALILTWGNSQAQDKHLVMFYNVENLFDTIPSPGVSDREFTPGGTKNWNSFKYWKKIANIEDVLYKIAYQERTFPAIIGLSEIENRNVLEDIVSASKLAKVNYQIAHYDSPDDRGVDVALLYRPDVFKYEGSYPIKTVVPGLPDFRTRDILSVWGTIENEPFCFFVCHLPSRLGGQAASEFKRIAGAQIIKNAVDSIRLERPDTRFVIMGDMNDEPTDKSLSQALGAKGDPSKLNSGDLFNPFVAMFKDGLGTLAYQDAWSLFDNMIVSENLINAPQDGLSLLKKKKYYGYIFNKSFLTEQRGQYKGYPFRTFNGDNFVNGYSDHFPVYILLSK</sequence>
<dbReference type="InterPro" id="IPR036691">
    <property type="entry name" value="Endo/exonu/phosph_ase_sf"/>
</dbReference>
<organism evidence="3 4">
    <name type="scientific">Dysgonomonas hofstadii</name>
    <dbReference type="NCBI Taxonomy" id="637886"/>
    <lineage>
        <taxon>Bacteria</taxon>
        <taxon>Pseudomonadati</taxon>
        <taxon>Bacteroidota</taxon>
        <taxon>Bacteroidia</taxon>
        <taxon>Bacteroidales</taxon>
        <taxon>Dysgonomonadaceae</taxon>
        <taxon>Dysgonomonas</taxon>
    </lineage>
</organism>
<dbReference type="RefSeq" id="WP_183305188.1">
    <property type="nucleotide sequence ID" value="NZ_JACIEP010000001.1"/>
</dbReference>
<evidence type="ECO:0000256" key="1">
    <source>
        <dbReference type="SAM" id="SignalP"/>
    </source>
</evidence>